<dbReference type="PROSITE" id="PS01186">
    <property type="entry name" value="EGF_2"/>
    <property type="match status" value="2"/>
</dbReference>
<dbReference type="PROSITE" id="PS51450">
    <property type="entry name" value="LRR"/>
    <property type="match status" value="1"/>
</dbReference>
<keyword evidence="8" id="KW-1133">Transmembrane helix</keyword>
<keyword evidence="4" id="KW-0433">Leucine-rich repeat</keyword>
<feature type="compositionally biased region" description="Basic and acidic residues" evidence="7">
    <location>
        <begin position="1286"/>
        <end position="1296"/>
    </location>
</feature>
<dbReference type="FunFam" id="3.80.10.10:FF:000041">
    <property type="entry name" value="LRR receptor-like serine/threonine-protein kinase ERECTA"/>
    <property type="match status" value="1"/>
</dbReference>
<dbReference type="SUPFAM" id="SSF52058">
    <property type="entry name" value="L domain-like"/>
    <property type="match status" value="1"/>
</dbReference>
<feature type="transmembrane region" description="Helical" evidence="8">
    <location>
        <begin position="1173"/>
        <end position="1195"/>
    </location>
</feature>
<dbReference type="Gene3D" id="2.10.25.10">
    <property type="entry name" value="Laminin"/>
    <property type="match status" value="1"/>
</dbReference>
<keyword evidence="6" id="KW-0245">EGF-like domain</keyword>
<feature type="transmembrane region" description="Helical" evidence="8">
    <location>
        <begin position="1372"/>
        <end position="1391"/>
    </location>
</feature>
<evidence type="ECO:0000256" key="5">
    <source>
        <dbReference type="ARBA" id="ARBA00022737"/>
    </source>
</evidence>
<dbReference type="InterPro" id="IPR000742">
    <property type="entry name" value="EGF"/>
</dbReference>
<dbReference type="GO" id="GO:0005886">
    <property type="term" value="C:plasma membrane"/>
    <property type="evidence" value="ECO:0007669"/>
    <property type="project" value="UniProtKB-SubCell"/>
</dbReference>
<feature type="disulfide bond" evidence="6">
    <location>
        <begin position="538"/>
        <end position="547"/>
    </location>
</feature>
<keyword evidence="8" id="KW-0472">Membrane</keyword>
<dbReference type="Pfam" id="PF13855">
    <property type="entry name" value="LRR_8"/>
    <property type="match status" value="2"/>
</dbReference>
<feature type="transmembrane region" description="Helical" evidence="8">
    <location>
        <begin position="1215"/>
        <end position="1236"/>
    </location>
</feature>
<evidence type="ECO:0000313" key="11">
    <source>
        <dbReference type="Proteomes" id="UP001190700"/>
    </source>
</evidence>
<evidence type="ECO:0000259" key="9">
    <source>
        <dbReference type="PROSITE" id="PS50026"/>
    </source>
</evidence>
<name>A0AAE0F2I7_9CHLO</name>
<evidence type="ECO:0000313" key="10">
    <source>
        <dbReference type="EMBL" id="KAK3249007.1"/>
    </source>
</evidence>
<feature type="transmembrane region" description="Helical" evidence="8">
    <location>
        <begin position="843"/>
        <end position="866"/>
    </location>
</feature>
<feature type="transmembrane region" description="Helical" evidence="8">
    <location>
        <begin position="945"/>
        <end position="969"/>
    </location>
</feature>
<evidence type="ECO:0000256" key="4">
    <source>
        <dbReference type="ARBA" id="ARBA00022614"/>
    </source>
</evidence>
<dbReference type="InterPro" id="IPR003591">
    <property type="entry name" value="Leu-rich_rpt_typical-subtyp"/>
</dbReference>
<dbReference type="FunFam" id="3.80.10.10:FF:000383">
    <property type="entry name" value="Leucine-rich repeat receptor protein kinase EMS1"/>
    <property type="match status" value="1"/>
</dbReference>
<accession>A0AAE0F2I7</accession>
<feature type="transmembrane region" description="Helical" evidence="8">
    <location>
        <begin position="1456"/>
        <end position="1474"/>
    </location>
</feature>
<dbReference type="PROSITE" id="PS01248">
    <property type="entry name" value="EGF_LAM_1"/>
    <property type="match status" value="1"/>
</dbReference>
<dbReference type="EMBL" id="LGRX02027641">
    <property type="protein sequence ID" value="KAK3249007.1"/>
    <property type="molecule type" value="Genomic_DNA"/>
</dbReference>
<dbReference type="Gene3D" id="3.80.10.10">
    <property type="entry name" value="Ribonuclease Inhibitor"/>
    <property type="match status" value="1"/>
</dbReference>
<keyword evidence="6" id="KW-1015">Disulfide bond</keyword>
<organism evidence="10 11">
    <name type="scientific">Cymbomonas tetramitiformis</name>
    <dbReference type="NCBI Taxonomy" id="36881"/>
    <lineage>
        <taxon>Eukaryota</taxon>
        <taxon>Viridiplantae</taxon>
        <taxon>Chlorophyta</taxon>
        <taxon>Pyramimonadophyceae</taxon>
        <taxon>Pyramimonadales</taxon>
        <taxon>Pyramimonadaceae</taxon>
        <taxon>Cymbomonas</taxon>
    </lineage>
</organism>
<keyword evidence="11" id="KW-1185">Reference proteome</keyword>
<feature type="region of interest" description="Disordered" evidence="7">
    <location>
        <begin position="1272"/>
        <end position="1316"/>
    </location>
</feature>
<dbReference type="Pfam" id="PF00560">
    <property type="entry name" value="LRR_1"/>
    <property type="match status" value="1"/>
</dbReference>
<keyword evidence="3" id="KW-1003">Cell membrane</keyword>
<evidence type="ECO:0000256" key="8">
    <source>
        <dbReference type="SAM" id="Phobius"/>
    </source>
</evidence>
<comment type="caution">
    <text evidence="10">The sequence shown here is derived from an EMBL/GenBank/DDBJ whole genome shotgun (WGS) entry which is preliminary data.</text>
</comment>
<dbReference type="InterPro" id="IPR051824">
    <property type="entry name" value="LRR_Rcpt-Like_S/T_Kinase"/>
</dbReference>
<protein>
    <recommendedName>
        <fullName evidence="9">EGF-like domain-containing protein</fullName>
    </recommendedName>
</protein>
<evidence type="ECO:0000256" key="2">
    <source>
        <dbReference type="ARBA" id="ARBA00004430"/>
    </source>
</evidence>
<dbReference type="SMART" id="SM00369">
    <property type="entry name" value="LRR_TYP"/>
    <property type="match status" value="4"/>
</dbReference>
<dbReference type="SMART" id="SM00181">
    <property type="entry name" value="EGF"/>
    <property type="match status" value="4"/>
</dbReference>
<evidence type="ECO:0000256" key="6">
    <source>
        <dbReference type="PROSITE-ProRule" id="PRU00076"/>
    </source>
</evidence>
<feature type="region of interest" description="Disordered" evidence="7">
    <location>
        <begin position="1514"/>
        <end position="1554"/>
    </location>
</feature>
<reference evidence="10 11" key="1">
    <citation type="journal article" date="2015" name="Genome Biol. Evol.">
        <title>Comparative Genomics of a Bacterivorous Green Alga Reveals Evolutionary Causalities and Consequences of Phago-Mixotrophic Mode of Nutrition.</title>
        <authorList>
            <person name="Burns J.A."/>
            <person name="Paasch A."/>
            <person name="Narechania A."/>
            <person name="Kim E."/>
        </authorList>
    </citation>
    <scope>NUCLEOTIDE SEQUENCE [LARGE SCALE GENOMIC DNA]</scope>
    <source>
        <strain evidence="10 11">PLY_AMNH</strain>
    </source>
</reference>
<dbReference type="PROSITE" id="PS50026">
    <property type="entry name" value="EGF_3"/>
    <property type="match status" value="1"/>
</dbReference>
<evidence type="ECO:0000256" key="3">
    <source>
        <dbReference type="ARBA" id="ARBA00022475"/>
    </source>
</evidence>
<dbReference type="GO" id="GO:0005930">
    <property type="term" value="C:axoneme"/>
    <property type="evidence" value="ECO:0007669"/>
    <property type="project" value="UniProtKB-SubCell"/>
</dbReference>
<dbReference type="PROSITE" id="PS00022">
    <property type="entry name" value="EGF_1"/>
    <property type="match status" value="4"/>
</dbReference>
<evidence type="ECO:0000256" key="1">
    <source>
        <dbReference type="ARBA" id="ARBA00004236"/>
    </source>
</evidence>
<dbReference type="PANTHER" id="PTHR48006">
    <property type="entry name" value="LEUCINE-RICH REPEAT-CONTAINING PROTEIN DDB_G0281931-RELATED"/>
    <property type="match status" value="1"/>
</dbReference>
<gene>
    <name evidence="10" type="ORF">CYMTET_41553</name>
</gene>
<dbReference type="Proteomes" id="UP001190700">
    <property type="component" value="Unassembled WGS sequence"/>
</dbReference>
<proteinExistence type="predicted"/>
<dbReference type="InterPro" id="IPR002049">
    <property type="entry name" value="LE_dom"/>
</dbReference>
<dbReference type="InterPro" id="IPR032675">
    <property type="entry name" value="LRR_dom_sf"/>
</dbReference>
<evidence type="ECO:0000256" key="7">
    <source>
        <dbReference type="SAM" id="MobiDB-lite"/>
    </source>
</evidence>
<keyword evidence="8" id="KW-0812">Transmembrane</keyword>
<keyword evidence="5" id="KW-0677">Repeat</keyword>
<dbReference type="PANTHER" id="PTHR48006:SF39">
    <property type="entry name" value="PROTEIN KINASE DOMAIN-CONTAINING PROTEIN"/>
    <property type="match status" value="1"/>
</dbReference>
<feature type="domain" description="EGF-like" evidence="9">
    <location>
        <begin position="508"/>
        <end position="548"/>
    </location>
</feature>
<feature type="transmembrane region" description="Helical" evidence="8">
    <location>
        <begin position="1403"/>
        <end position="1427"/>
    </location>
</feature>
<dbReference type="InterPro" id="IPR001611">
    <property type="entry name" value="Leu-rich_rpt"/>
</dbReference>
<comment type="caution">
    <text evidence="6">Lacks conserved residue(s) required for the propagation of feature annotation.</text>
</comment>
<comment type="subcellular location">
    <subcellularLocation>
        <location evidence="1">Cell membrane</location>
    </subcellularLocation>
    <subcellularLocation>
        <location evidence="2">Cytoplasm</location>
        <location evidence="2">Cytoskeleton</location>
        <location evidence="2">Cilium axoneme</location>
    </subcellularLocation>
</comment>
<sequence length="1554" mass="167493">MGGGAGAGNNLTGTIPPLLLTAPKQLLLIIFNHNQFSGPLPPLEQAVHLQNILLTDNNFSGSIPNAIASLTGLKELMVSRNRLTGTIPESLVACTDITGLQLDGNSFTGKIPPNITKLLQLQTLNLGNNKLTSTIPPGLRGLPRLQTLMLDHNHLQGRIGSFLGAPRLENINLEGNHFTGSLPAEIGLSAVAHLHTLNLRSNSLSCAIPSELFTLTGLVELQLESNRLTGTLPEEIHRLTGLAFLGLGANQFVGPLPKSWPLMPRLKAMTIYGNQKVCLDKSSKGELPAAYKKFNLTFRENDYLNNKITCTDHDFCMGHGWFSNASQTCVCDAGFIGSDCSLSNRTSCSGQGSVNPDGTCDCAGASKPPLGLGRDGSSADISGERCQYTNDTCSDNGAIARTSSGEWRCVCDAGSMGDRCQFSPEATCGGHATNVSKDGDCTCEPAWAGTPSCSMCVRGAWGPQCLPCPGGVATPCTNESYVIGGTCDGGGTMDPKATGKCHCVTGDLGEACQWSNKRTCHNVGHVILQGPLNGTCICNRGYNGFHCEYSDVADCTSSIAGSVQMDGTCICHTSHNGTHCQYSRAGTCAKHGDPTFNGDCTCDPGAFASWNCSTCNAGHGGPMCQECPIAPAHPDALVSTVWTGAAAFIAVPERYLLQIPHRWAHIGANSSPPGLENGFCYGEGTQIFNGGTCTCYRNRTGAACELCLPGRYSPACVPCPGYDTANGACGKTPGHGHCNGDGTIGGTGVCECSQTYTGVACQYGDRELCNGPEGGTAQYNGTCICHPGHAGPHCEYSDAVTCSGHGVALYNGSCVCEEPAWVGQHCGFCNTTASCYSSYPKDAFLWATYSFSAGFIGFLMLVLLGFSLQPPFDPRTCKQAPMPPSPYLWGLIEHLQFIYMTANLGDSLPPQHRSVVHSFGWALLDFGPITSFLERVLSWGYTSPFIIASLVLALVVGAPWAVLFVVVVAKSSITGTGRVLWCLCSWLFQPRDHEELTYYPANSEDPVTPTRASPASIREEVVYEFRDWLAATQAKDPNRYLTLRSAGPQDVVEFMEAMWKPLEVDAHLRHGARPTFRFRRIGSRHAGTWRARWRGRGRGSDLAELREELCQISSAFDQCHRTGPWVALGQPGNPCDSQLVRNWYSRIEANEEEAADQAYARTQEAQEMQTAHVLDLTISFTVRALLLGAGALSFWGWRLASDSVNASHHSYELTYAAPVLVATHLIIPALVTFLTARYWGYLRQRFSVSVQRAPVHRATVWWRPEGIGEASAQARSTRAPSEADITVERARGEDAGSPRPSAGPVGRGVGSRAKRERSMTRRQWMQYGGAVTCWDQPNHLWPLVSLILRLVTSTVVGVCSRPHPNWILGREVFLAACHAVYTVALPMVWIIRRNSIHSYDVRTWDIVAGTFVGVCRTATLAVLAVVAHTVRTAKAKTREQGPQFAESSFIETQVEVVLGLSLAGALWLAGMAVWTERARVYLVFVEAPLTLGQTIKSSVQRAAPRELEEPLLAQAENLSLREQDNAQDEDDSPNSEVVENGPMDATDEQHELSG</sequence>